<proteinExistence type="predicted"/>
<organism evidence="1">
    <name type="scientific">uncultured marine virus</name>
    <dbReference type="NCBI Taxonomy" id="186617"/>
    <lineage>
        <taxon>Viruses</taxon>
        <taxon>environmental samples</taxon>
    </lineage>
</organism>
<sequence length="85" mass="9793">MNIEEKVKMNLMVRGFDSNTQLNNRGLIGATIDETILEVVKNLNIDNVSNRRELLIDFARSFKYRGEGFLERQIESVVNSYIKGN</sequence>
<dbReference type="EMBL" id="KR029595">
    <property type="protein sequence ID" value="AKH47492.1"/>
    <property type="molecule type" value="Genomic_DNA"/>
</dbReference>
<protein>
    <submittedName>
        <fullName evidence="1">Uncharacterized protein</fullName>
    </submittedName>
</protein>
<name>A0A0F7L7V8_9VIRU</name>
<reference evidence="1" key="2">
    <citation type="submission" date="2015-03" db="EMBL/GenBank/DDBJ databases">
        <authorList>
            <person name="Chow C.-E.T."/>
            <person name="Winget D.M."/>
            <person name="White R.A.III."/>
            <person name="Hallam S.J."/>
            <person name="Suttle C.A."/>
        </authorList>
    </citation>
    <scope>NUCLEOTIDE SEQUENCE</scope>
    <source>
        <strain evidence="1">H4084948</strain>
    </source>
</reference>
<accession>A0A0F7L7V8</accession>
<evidence type="ECO:0000313" key="1">
    <source>
        <dbReference type="EMBL" id="AKH47492.1"/>
    </source>
</evidence>
<reference evidence="1" key="1">
    <citation type="journal article" date="2015" name="Front. Microbiol.">
        <title>Combining genomic sequencing methods to explore viral diversity and reveal potential virus-host interactions.</title>
        <authorList>
            <person name="Chow C.E."/>
            <person name="Winget D.M."/>
            <person name="White R.A.III."/>
            <person name="Hallam S.J."/>
            <person name="Suttle C.A."/>
        </authorList>
    </citation>
    <scope>NUCLEOTIDE SEQUENCE</scope>
    <source>
        <strain evidence="1">H4084948</strain>
    </source>
</reference>